<keyword evidence="12" id="KW-0449">Lipoprotein</keyword>
<evidence type="ECO:0000256" key="9">
    <source>
        <dbReference type="ARBA" id="ARBA00023136"/>
    </source>
</evidence>
<dbReference type="Gene3D" id="1.50.10.20">
    <property type="match status" value="1"/>
</dbReference>
<dbReference type="Gene3D" id="2.60.40.10">
    <property type="entry name" value="Immunoglobulins"/>
    <property type="match status" value="2"/>
</dbReference>
<dbReference type="InterPro" id="IPR013783">
    <property type="entry name" value="Ig-like_fold"/>
</dbReference>
<dbReference type="CDD" id="cd02897">
    <property type="entry name" value="A2M_2"/>
    <property type="match status" value="1"/>
</dbReference>
<keyword evidence="7" id="KW-0722">Serine protease inhibitor</keyword>
<dbReference type="InterPro" id="IPR008930">
    <property type="entry name" value="Terpenoid_cyclase/PrenylTrfase"/>
</dbReference>
<dbReference type="Gene3D" id="2.60.40.2950">
    <property type="match status" value="1"/>
</dbReference>
<dbReference type="InterPro" id="IPR011625">
    <property type="entry name" value="A2M_N_BRD"/>
</dbReference>
<dbReference type="SMART" id="SM01360">
    <property type="entry name" value="A2M"/>
    <property type="match status" value="1"/>
</dbReference>
<feature type="domain" description="Alpha-macroglobulin receptor-binding" evidence="19">
    <location>
        <begin position="1322"/>
        <end position="1406"/>
    </location>
</feature>
<dbReference type="PANTHER" id="PTHR11412">
    <property type="entry name" value="MACROGLOBULIN / COMPLEMENT"/>
    <property type="match status" value="1"/>
</dbReference>
<dbReference type="Gene3D" id="2.20.130.20">
    <property type="match status" value="1"/>
</dbReference>
<dbReference type="Gene3D" id="2.60.40.690">
    <property type="entry name" value="Alpha-macroglobulin, receptor-binding domain"/>
    <property type="match status" value="1"/>
</dbReference>
<dbReference type="InterPro" id="IPR041813">
    <property type="entry name" value="A2M_TED"/>
</dbReference>
<dbReference type="InterPro" id="IPR050473">
    <property type="entry name" value="A2M/Complement_sys"/>
</dbReference>
<dbReference type="Pfam" id="PF07678">
    <property type="entry name" value="TED_complement"/>
    <property type="match status" value="1"/>
</dbReference>
<dbReference type="Pfam" id="PF07703">
    <property type="entry name" value="A2M_BRD"/>
    <property type="match status" value="1"/>
</dbReference>
<feature type="signal peptide" evidence="16">
    <location>
        <begin position="1"/>
        <end position="21"/>
    </location>
</feature>
<dbReference type="Pfam" id="PF01835">
    <property type="entry name" value="MG2"/>
    <property type="match status" value="1"/>
</dbReference>
<evidence type="ECO:0000313" key="20">
    <source>
        <dbReference type="EMBL" id="KAJ1150857.1"/>
    </source>
</evidence>
<dbReference type="Gene3D" id="2.60.40.1940">
    <property type="match status" value="1"/>
</dbReference>
<evidence type="ECO:0000256" key="12">
    <source>
        <dbReference type="ARBA" id="ARBA00023288"/>
    </source>
</evidence>
<feature type="chain" id="PRO_5043888375" description="CD109 antigen" evidence="16">
    <location>
        <begin position="22"/>
        <end position="1454"/>
    </location>
</feature>
<organism evidence="20 21">
    <name type="scientific">Pleurodeles waltl</name>
    <name type="common">Iberian ribbed newt</name>
    <dbReference type="NCBI Taxonomy" id="8319"/>
    <lineage>
        <taxon>Eukaryota</taxon>
        <taxon>Metazoa</taxon>
        <taxon>Chordata</taxon>
        <taxon>Craniata</taxon>
        <taxon>Vertebrata</taxon>
        <taxon>Euteleostomi</taxon>
        <taxon>Amphibia</taxon>
        <taxon>Batrachia</taxon>
        <taxon>Caudata</taxon>
        <taxon>Salamandroidea</taxon>
        <taxon>Salamandridae</taxon>
        <taxon>Pleurodelinae</taxon>
        <taxon>Pleurodeles</taxon>
    </lineage>
</organism>
<dbReference type="InterPro" id="IPR009048">
    <property type="entry name" value="A-macroglobulin_rcpt-bd"/>
</dbReference>
<dbReference type="SMART" id="SM01419">
    <property type="entry name" value="Thiol-ester_cl"/>
    <property type="match status" value="1"/>
</dbReference>
<gene>
    <name evidence="20" type="ORF">NDU88_003645</name>
</gene>
<evidence type="ECO:0000256" key="16">
    <source>
        <dbReference type="SAM" id="SignalP"/>
    </source>
</evidence>
<dbReference type="FunFam" id="1.50.10.20:FF:000001">
    <property type="entry name" value="CD109 isoform 1"/>
    <property type="match status" value="1"/>
</dbReference>
<keyword evidence="5" id="KW-0646">Protease inhibitor</keyword>
<evidence type="ECO:0000256" key="3">
    <source>
        <dbReference type="ARBA" id="ARBA00022475"/>
    </source>
</evidence>
<keyword evidence="8" id="KW-0882">Thioester bond</keyword>
<keyword evidence="6 16" id="KW-0732">Signal</keyword>
<comment type="subunit">
    <text evidence="14">Heterodimer; disulfide-linked. Interacts with TGFB1 and TGFBR1. Forms a heteromeric complex with TGFBR1, TGFBR2 and TGFBR3 in a ligand-independent manner.</text>
</comment>
<evidence type="ECO:0000256" key="15">
    <source>
        <dbReference type="ARBA" id="ARBA00069665"/>
    </source>
</evidence>
<dbReference type="SMART" id="SM01359">
    <property type="entry name" value="A2M_N_2"/>
    <property type="match status" value="1"/>
</dbReference>
<keyword evidence="11" id="KW-0325">Glycoprotein</keyword>
<dbReference type="FunFam" id="2.60.40.10:FF:000155">
    <property type="entry name" value="complement C3 isoform X1"/>
    <property type="match status" value="1"/>
</dbReference>
<feature type="domain" description="Alpha-2-macroglobulin bait region" evidence="17">
    <location>
        <begin position="458"/>
        <end position="589"/>
    </location>
</feature>
<evidence type="ECO:0000256" key="4">
    <source>
        <dbReference type="ARBA" id="ARBA00022622"/>
    </source>
</evidence>
<evidence type="ECO:0000256" key="14">
    <source>
        <dbReference type="ARBA" id="ARBA00063008"/>
    </source>
</evidence>
<dbReference type="Gene3D" id="2.60.40.1930">
    <property type="match status" value="2"/>
</dbReference>
<evidence type="ECO:0000256" key="8">
    <source>
        <dbReference type="ARBA" id="ARBA00022966"/>
    </source>
</evidence>
<evidence type="ECO:0000256" key="13">
    <source>
        <dbReference type="ARBA" id="ARBA00056820"/>
    </source>
</evidence>
<dbReference type="InterPro" id="IPR002890">
    <property type="entry name" value="MG2"/>
</dbReference>
<dbReference type="SMART" id="SM01361">
    <property type="entry name" value="A2M_recep"/>
    <property type="match status" value="1"/>
</dbReference>
<dbReference type="GO" id="GO:0098552">
    <property type="term" value="C:side of membrane"/>
    <property type="evidence" value="ECO:0007669"/>
    <property type="project" value="UniProtKB-KW"/>
</dbReference>
<dbReference type="GO" id="GO:0005886">
    <property type="term" value="C:plasma membrane"/>
    <property type="evidence" value="ECO:0007669"/>
    <property type="project" value="UniProtKB-SubCell"/>
</dbReference>
<proteinExistence type="inferred from homology"/>
<dbReference type="InterPro" id="IPR011626">
    <property type="entry name" value="Alpha-macroglobulin_TED"/>
</dbReference>
<dbReference type="Proteomes" id="UP001066276">
    <property type="component" value="Chromosome 5"/>
</dbReference>
<dbReference type="GO" id="GO:0005615">
    <property type="term" value="C:extracellular space"/>
    <property type="evidence" value="ECO:0007669"/>
    <property type="project" value="InterPro"/>
</dbReference>
<feature type="domain" description="Alpha-2-macroglobulin" evidence="18">
    <location>
        <begin position="701"/>
        <end position="792"/>
    </location>
</feature>
<dbReference type="SUPFAM" id="SSF81296">
    <property type="entry name" value="E set domains"/>
    <property type="match status" value="1"/>
</dbReference>
<keyword evidence="3" id="KW-1003">Cell membrane</keyword>
<evidence type="ECO:0000256" key="1">
    <source>
        <dbReference type="ARBA" id="ARBA00004609"/>
    </source>
</evidence>
<sequence length="1454" mass="162371">MASIAGHLVLLLASWVAVAAARPTYLITTPAVIRPGQNITLGISLLAGNQSDVRVTAEIMRNNDTVLRGEGLFTTGSFGALTLPALPMNSVAGVHTLYVEGYVEDQLVFSNSTSLEFQSKGCFVFIQTDKSKYKPGQEVKMRFLTVFLDLKPYEASLNIHIRDPRGNLIEQWLEEQSDLGVVSQTFQLSEHPPLGDWSIQVQVNKQNHFQTFTVMEYVLPKFEVLLATPLHHSVNKSELTGTITAKYTYGKPVKGTAVVTLFPESAENTRSPIKKTYEINGSVKFSFGTAELNYLIKFYKEKHGVRYSTMYLDIVAVVTETLTGISQNTSSQIMFTEHDYVIEFSDYPAVLKPSLNFTAKIKIKRHDNSLLTVEERANTVEVTVEQSTYHRNQRWIISGTEREKITPDYHTVPENGIVQIDVTLMADTKDLQIKASFMGTVQHLRIENIFSSPSMAYIQIEKQAQDLKVGIPFELVIQSNKPSVELNYQVVSRGQIVAVGKNNLSAFTLTPESSWTPVALLIVYYIQDDGEVVNDVMSLPIQPVFENKVSLSWSRAVARPSEKVSLNMIASESNSLIGLSVADKSVKLLGYQNDITTSNVIQELKDISDPFQGLISNSLEVFEKCHLRVLTDANLVKEDTWNLFGPGYNYDYFYAEMDNMFVDELTSVRATLYDKPLGEIPPKREFPETSSTAIRVFFPETWIWMNRKTGHEADASLEVTVPDTITTWIASAFVISENLGLGIAEAPAKLQAFQPFFISLNLPYSVTRGEQFILEVTIFNYLAETTEVTVTLDPSDAFDFIFTTNDISATTDTHIVSVPSEDGRTVVFPIKTNQIGEIEITVKATSPTTSDAITQKVLVKAEGIEQFFSRSILLDLTNSKQSSFTETLNFLFPSNVVPASEHAYIAVVGDILGPSINGLERLIQMPYGCGEQNMINFAPIIYILDYLTKTNQLTNEIEQQSILFLKEGYQRELLFQREDGSFSAFGASDLSGSTWLSAFVLRCFLQARSFINIDPSVLQKTITWMFQHQKRNGEFWEPGRLLNSEMKGGNQSPVTLTAYITLAIAAYPGHEGSSQFQNAIHYLQRKMDEGIADNYTLAIVTYALSLADVSQAKAGLNILNRRAEKTGDLRFWKTASSKLSDGWQPSSVDIELAAYVLLSHARQKRVAEGLPIMKWLSQQRNHLGGFSSTQDTILALEALSTIASLATVGTTQMSIFVSVPNPNNTVEFKVDDVNLFLFQKKQIEITQPLEMNVSAHGVGLAVFQLNVFYTVKEQMIDVRSKPAKIEEAFDLEVTVQDNKNDIDHMILNVCTRFLGTDTTSESGMVLMQVNLLSGFAPSPDSVSLNNLIKKVENGNENVNLYFDYLNQTKICVAIPAVRDSKVAYTQDASVSVVDYYEPKRRAERSYNSKVMQNLSPCVFCKKNCEFCSNISIQLLPQSPLYAIFTSLLIIHFIL</sequence>
<dbReference type="Gene3D" id="2.60.120.1540">
    <property type="match status" value="1"/>
</dbReference>
<evidence type="ECO:0000259" key="18">
    <source>
        <dbReference type="SMART" id="SM01360"/>
    </source>
</evidence>
<dbReference type="GO" id="GO:0004867">
    <property type="term" value="F:serine-type endopeptidase inhibitor activity"/>
    <property type="evidence" value="ECO:0007669"/>
    <property type="project" value="UniProtKB-KW"/>
</dbReference>
<evidence type="ECO:0000259" key="19">
    <source>
        <dbReference type="SMART" id="SM01361"/>
    </source>
</evidence>
<dbReference type="InterPro" id="IPR014756">
    <property type="entry name" value="Ig_E-set"/>
</dbReference>
<comment type="caution">
    <text evidence="20">The sequence shown here is derived from an EMBL/GenBank/DDBJ whole genome shotgun (WGS) entry which is preliminary data.</text>
</comment>
<evidence type="ECO:0000256" key="10">
    <source>
        <dbReference type="ARBA" id="ARBA00023157"/>
    </source>
</evidence>
<dbReference type="Pfam" id="PF07677">
    <property type="entry name" value="A2M_recep"/>
    <property type="match status" value="1"/>
</dbReference>
<evidence type="ECO:0000256" key="2">
    <source>
        <dbReference type="ARBA" id="ARBA00010952"/>
    </source>
</evidence>
<evidence type="ECO:0000256" key="6">
    <source>
        <dbReference type="ARBA" id="ARBA00022729"/>
    </source>
</evidence>
<accession>A0AAV7RGT5</accession>
<dbReference type="InterPro" id="IPR041555">
    <property type="entry name" value="MG3"/>
</dbReference>
<evidence type="ECO:0000259" key="17">
    <source>
        <dbReference type="SMART" id="SM01359"/>
    </source>
</evidence>
<keyword evidence="10" id="KW-1015">Disulfide bond</keyword>
<protein>
    <recommendedName>
        <fullName evidence="15">CD109 antigen</fullName>
    </recommendedName>
</protein>
<keyword evidence="4" id="KW-0336">GPI-anchor</keyword>
<dbReference type="Pfam" id="PF17791">
    <property type="entry name" value="MG3"/>
    <property type="match status" value="1"/>
</dbReference>
<evidence type="ECO:0000256" key="11">
    <source>
        <dbReference type="ARBA" id="ARBA00023180"/>
    </source>
</evidence>
<dbReference type="InterPro" id="IPR047565">
    <property type="entry name" value="Alpha-macroglob_thiol-ester_cl"/>
</dbReference>
<dbReference type="PANTHER" id="PTHR11412:SF136">
    <property type="entry name" value="CD109 ANTIGEN"/>
    <property type="match status" value="1"/>
</dbReference>
<keyword evidence="9" id="KW-0472">Membrane</keyword>
<dbReference type="EMBL" id="JANPWB010000009">
    <property type="protein sequence ID" value="KAJ1150857.1"/>
    <property type="molecule type" value="Genomic_DNA"/>
</dbReference>
<dbReference type="SUPFAM" id="SSF49410">
    <property type="entry name" value="Alpha-macroglobulin receptor domain"/>
    <property type="match status" value="1"/>
</dbReference>
<dbReference type="FunFam" id="2.60.40.1930:FF:000001">
    <property type="entry name" value="CD109 isoform 3"/>
    <property type="match status" value="1"/>
</dbReference>
<dbReference type="Pfam" id="PF00207">
    <property type="entry name" value="A2M"/>
    <property type="match status" value="1"/>
</dbReference>
<dbReference type="InterPro" id="IPR001599">
    <property type="entry name" value="Macroglobln_a2"/>
</dbReference>
<reference evidence="20" key="1">
    <citation type="journal article" date="2022" name="bioRxiv">
        <title>Sequencing and chromosome-scale assembly of the giantPleurodeles waltlgenome.</title>
        <authorList>
            <person name="Brown T."/>
            <person name="Elewa A."/>
            <person name="Iarovenko S."/>
            <person name="Subramanian E."/>
            <person name="Araus A.J."/>
            <person name="Petzold A."/>
            <person name="Susuki M."/>
            <person name="Suzuki K.-i.T."/>
            <person name="Hayashi T."/>
            <person name="Toyoda A."/>
            <person name="Oliveira C."/>
            <person name="Osipova E."/>
            <person name="Leigh N.D."/>
            <person name="Simon A."/>
            <person name="Yun M.H."/>
        </authorList>
    </citation>
    <scope>NUCLEOTIDE SEQUENCE</scope>
    <source>
        <strain evidence="20">20211129_DDA</strain>
        <tissue evidence="20">Liver</tissue>
    </source>
</reference>
<comment type="similarity">
    <text evidence="2">Belongs to the protease inhibitor I39 (alpha-2-macroglobulin) family.</text>
</comment>
<comment type="function">
    <text evidence="13">Modulates negatively TGFB1 signaling in keratinocytes.</text>
</comment>
<dbReference type="FunFam" id="2.60.40.1940:FF:000003">
    <property type="entry name" value="CD109 isoform 1"/>
    <property type="match status" value="1"/>
</dbReference>
<dbReference type="InterPro" id="IPR036595">
    <property type="entry name" value="A-macroglobulin_rcpt-bd_sf"/>
</dbReference>
<evidence type="ECO:0000313" key="21">
    <source>
        <dbReference type="Proteomes" id="UP001066276"/>
    </source>
</evidence>
<keyword evidence="21" id="KW-1185">Reference proteome</keyword>
<name>A0AAV7RGT5_PLEWA</name>
<evidence type="ECO:0000256" key="7">
    <source>
        <dbReference type="ARBA" id="ARBA00022900"/>
    </source>
</evidence>
<dbReference type="PROSITE" id="PS00477">
    <property type="entry name" value="ALPHA_2_MACROGLOBULIN"/>
    <property type="match status" value="1"/>
</dbReference>
<dbReference type="SUPFAM" id="SSF48239">
    <property type="entry name" value="Terpenoid cyclases/Protein prenyltransferases"/>
    <property type="match status" value="1"/>
</dbReference>
<comment type="subcellular location">
    <subcellularLocation>
        <location evidence="1">Cell membrane</location>
        <topology evidence="1">Lipid-anchor</topology>
        <topology evidence="1">GPI-anchor</topology>
    </subcellularLocation>
</comment>
<evidence type="ECO:0000256" key="5">
    <source>
        <dbReference type="ARBA" id="ARBA00022690"/>
    </source>
</evidence>
<dbReference type="InterPro" id="IPR019742">
    <property type="entry name" value="MacrogloblnA2_CS"/>
</dbReference>